<feature type="compositionally biased region" description="Basic and acidic residues" evidence="10">
    <location>
        <begin position="10"/>
        <end position="20"/>
    </location>
</feature>
<dbReference type="GO" id="GO:0006508">
    <property type="term" value="P:proteolysis"/>
    <property type="evidence" value="ECO:0007669"/>
    <property type="project" value="InterPro"/>
</dbReference>
<comment type="caution">
    <text evidence="12">The sequence shown here is derived from an EMBL/GenBank/DDBJ whole genome shotgun (WGS) entry which is preliminary data.</text>
</comment>
<keyword evidence="4" id="KW-0133">Cell shape</keyword>
<dbReference type="EMBL" id="JAAVJD010000265">
    <property type="protein sequence ID" value="NJQ08239.1"/>
    <property type="molecule type" value="Genomic_DNA"/>
</dbReference>
<evidence type="ECO:0000256" key="8">
    <source>
        <dbReference type="PIRSR" id="PIRSR618044-2"/>
    </source>
</evidence>
<sequence>MAGKSPDGSESERSPEETRGKPGSVPGDAVAKNGGVRGDAPESAATTALRRPSRSRSVPEAERTAVLRRPTGEERSGTGARGGRADDDVPADRGTLQLRRGGGLLSQDDEVADEAGIAGEEHTDEENAGGEKSGEAEPATGAGSAAAADPGAAAERASGEEAPDPRGAKDEPGGTAGDGGADEVAPPAPLTLEKKRGPAASPSEKDADGELEPETDTAPDPDAGPTSAAEADTDAKAGAPVTLAKAGDAPQPAETATADAASAEPADADRAAEAPDSDDGGDNHATKVIRVPRPGSDSDAADVDGAAGEGTGGDAEAPKRSAGSKADGVRKDAADENDSGTDDDSDDTDDSDDEEDDRRPGRFVPLRDAVDDGLAVTAASTAVVPAVKDGESATEASPPQWAKKRTREPAALGAAAPASAGERIDGNARTLFVPKRPVTEDPSDRDPDAAPAPAGPPPPIPDSLRDPMDLLAELTNRQAPAPSLLRSTLRRVKIWTPLVLLLVVLLAVGQLLRPLPDPVLTSTAAETHTFAGELPAVPWPDTGQAALDVDGVGTFGTSGEQEAVPIASVTKTMTAYVILRDHPMEPDGDGADIRIDPQAEEDFGLGESRGDSVVEIRAGDVLTQREALQALMIASANNVAWLLARWDSGDTNSFVRKMNAAAAELGMEDTVYTDPAGYDLGSVSTAADQVKLGRAVMQDPVMRQIVGVSSYTDQYGETRHNGNSLVPVNGVVGIKTGSRTQTGGNFLFAARQEVDGENVLIVGAVLSQPPHPSDNSIRTGAITAGDALMRFAQDQLTTEPVLATGETVGYVDDGLGGRTPVVMSEDVTALGWPGLTVRVGLSEEPAGRASSDAAEDEDAAGEDEEPADRHPLMDGLPSEAESGTEIGSLTVGDRDSAVAVPVELGAAMAEPGVLARLFRLG</sequence>
<evidence type="ECO:0000256" key="4">
    <source>
        <dbReference type="ARBA" id="ARBA00022960"/>
    </source>
</evidence>
<dbReference type="PRINTS" id="PR00725">
    <property type="entry name" value="DADACBPTASE1"/>
</dbReference>
<gene>
    <name evidence="12" type="ORF">HCN56_22315</name>
</gene>
<dbReference type="InterPro" id="IPR001967">
    <property type="entry name" value="Peptidase_S11_N"/>
</dbReference>
<dbReference type="GO" id="GO:0009002">
    <property type="term" value="F:serine-type D-Ala-D-Ala carboxypeptidase activity"/>
    <property type="evidence" value="ECO:0007669"/>
    <property type="project" value="InterPro"/>
</dbReference>
<evidence type="ECO:0000313" key="12">
    <source>
        <dbReference type="EMBL" id="NJQ08239.1"/>
    </source>
</evidence>
<dbReference type="GO" id="GO:0009252">
    <property type="term" value="P:peptidoglycan biosynthetic process"/>
    <property type="evidence" value="ECO:0007669"/>
    <property type="project" value="UniProtKB-KW"/>
</dbReference>
<feature type="compositionally biased region" description="Low complexity" evidence="10">
    <location>
        <begin position="295"/>
        <end position="306"/>
    </location>
</feature>
<evidence type="ECO:0000256" key="2">
    <source>
        <dbReference type="ARBA" id="ARBA00022729"/>
    </source>
</evidence>
<dbReference type="RefSeq" id="WP_167973950.1">
    <property type="nucleotide sequence ID" value="NZ_JAAVJD010000265.1"/>
</dbReference>
<dbReference type="InterPro" id="IPR018044">
    <property type="entry name" value="Peptidase_S11"/>
</dbReference>
<dbReference type="GO" id="GO:0071555">
    <property type="term" value="P:cell wall organization"/>
    <property type="evidence" value="ECO:0007669"/>
    <property type="project" value="UniProtKB-KW"/>
</dbReference>
<keyword evidence="13" id="KW-1185">Reference proteome</keyword>
<evidence type="ECO:0000256" key="7">
    <source>
        <dbReference type="PIRSR" id="PIRSR618044-1"/>
    </source>
</evidence>
<feature type="compositionally biased region" description="Acidic residues" evidence="10">
    <location>
        <begin position="853"/>
        <end position="866"/>
    </location>
</feature>
<organism evidence="12 13">
    <name type="scientific">Streptomyces lonarensis</name>
    <dbReference type="NCBI Taxonomy" id="700599"/>
    <lineage>
        <taxon>Bacteria</taxon>
        <taxon>Bacillati</taxon>
        <taxon>Actinomycetota</taxon>
        <taxon>Actinomycetes</taxon>
        <taxon>Kitasatosporales</taxon>
        <taxon>Streptomycetaceae</taxon>
        <taxon>Streptomyces</taxon>
    </lineage>
</organism>
<evidence type="ECO:0000256" key="5">
    <source>
        <dbReference type="ARBA" id="ARBA00022984"/>
    </source>
</evidence>
<feature type="binding site" evidence="8">
    <location>
        <position position="735"/>
    </location>
    <ligand>
        <name>substrate</name>
    </ligand>
</feature>
<keyword evidence="3" id="KW-0378">Hydrolase</keyword>
<protein>
    <submittedName>
        <fullName evidence="12">D-alanyl-D-alanine carboxypeptidase</fullName>
    </submittedName>
</protein>
<dbReference type="InterPro" id="IPR012338">
    <property type="entry name" value="Beta-lactam/transpept-like"/>
</dbReference>
<feature type="compositionally biased region" description="Low complexity" evidence="10">
    <location>
        <begin position="248"/>
        <end position="265"/>
    </location>
</feature>
<dbReference type="AlphaFoldDB" id="A0A7X6D4W4"/>
<dbReference type="GO" id="GO:0008360">
    <property type="term" value="P:regulation of cell shape"/>
    <property type="evidence" value="ECO:0007669"/>
    <property type="project" value="UniProtKB-KW"/>
</dbReference>
<feature type="compositionally biased region" description="Low complexity" evidence="10">
    <location>
        <begin position="375"/>
        <end position="387"/>
    </location>
</feature>
<feature type="compositionally biased region" description="Basic and acidic residues" evidence="10">
    <location>
        <begin position="157"/>
        <end position="172"/>
    </location>
</feature>
<evidence type="ECO:0000256" key="6">
    <source>
        <dbReference type="ARBA" id="ARBA00023316"/>
    </source>
</evidence>
<evidence type="ECO:0000256" key="9">
    <source>
        <dbReference type="RuleBase" id="RU004016"/>
    </source>
</evidence>
<feature type="compositionally biased region" description="Low complexity" evidence="10">
    <location>
        <begin position="136"/>
        <end position="156"/>
    </location>
</feature>
<proteinExistence type="inferred from homology"/>
<dbReference type="Proteomes" id="UP000578686">
    <property type="component" value="Unassembled WGS sequence"/>
</dbReference>
<feature type="active site" evidence="7">
    <location>
        <position position="635"/>
    </location>
</feature>
<feature type="compositionally biased region" description="Basic and acidic residues" evidence="10">
    <location>
        <begin position="437"/>
        <end position="448"/>
    </location>
</feature>
<evidence type="ECO:0000313" key="13">
    <source>
        <dbReference type="Proteomes" id="UP000578686"/>
    </source>
</evidence>
<feature type="compositionally biased region" description="Acidic residues" evidence="10">
    <location>
        <begin position="209"/>
        <end position="219"/>
    </location>
</feature>
<dbReference type="Gene3D" id="3.40.710.10">
    <property type="entry name" value="DD-peptidase/beta-lactamase superfamily"/>
    <property type="match status" value="1"/>
</dbReference>
<evidence type="ECO:0000256" key="10">
    <source>
        <dbReference type="SAM" id="MobiDB-lite"/>
    </source>
</evidence>
<evidence type="ECO:0000256" key="3">
    <source>
        <dbReference type="ARBA" id="ARBA00022801"/>
    </source>
</evidence>
<dbReference type="SUPFAM" id="SSF56601">
    <property type="entry name" value="beta-lactamase/transpeptidase-like"/>
    <property type="match status" value="1"/>
</dbReference>
<feature type="region of interest" description="Disordered" evidence="10">
    <location>
        <begin position="1"/>
        <end position="466"/>
    </location>
</feature>
<keyword evidence="5" id="KW-0573">Peptidoglycan synthesis</keyword>
<feature type="active site" description="Proton acceptor" evidence="7">
    <location>
        <position position="571"/>
    </location>
</feature>
<feature type="region of interest" description="Disordered" evidence="10">
    <location>
        <begin position="843"/>
        <end position="893"/>
    </location>
</feature>
<feature type="active site" description="Acyl-ester intermediate" evidence="7">
    <location>
        <position position="568"/>
    </location>
</feature>
<dbReference type="PANTHER" id="PTHR21581:SF33">
    <property type="entry name" value="D-ALANYL-D-ALANINE CARBOXYPEPTIDASE DACB"/>
    <property type="match status" value="1"/>
</dbReference>
<dbReference type="Pfam" id="PF00768">
    <property type="entry name" value="Peptidase_S11"/>
    <property type="match status" value="1"/>
</dbReference>
<keyword evidence="12" id="KW-0121">Carboxypeptidase</keyword>
<name>A0A7X6D4W4_9ACTN</name>
<comment type="similarity">
    <text evidence="1 9">Belongs to the peptidase S11 family.</text>
</comment>
<reference evidence="12 13" key="1">
    <citation type="submission" date="2020-03" db="EMBL/GenBank/DDBJ databases">
        <title>Draft genome of Streptomyces sp. ventii, isolated from the Axial Seamount in the Pacific Ocean, and resequencing of the two type strains Streptomyces lonarensis strain NCL 716 and Streptomyces bohaiensis strain 11A07.</title>
        <authorList>
            <person name="Loughran R.M."/>
            <person name="Pfannmuller K.M."/>
            <person name="Wasson B.J."/>
            <person name="Deadmond M.C."/>
            <person name="Paddock B.E."/>
            <person name="Koyack M.J."/>
            <person name="Gallegos D.A."/>
            <person name="Mitchell E.A."/>
            <person name="Ushijima B."/>
            <person name="Saw J.H."/>
            <person name="Mcphail K.L."/>
            <person name="Videau P."/>
        </authorList>
    </citation>
    <scope>NUCLEOTIDE SEQUENCE [LARGE SCALE GENOMIC DNA]</scope>
    <source>
        <strain evidence="12 13">NCL716</strain>
    </source>
</reference>
<dbReference type="PANTHER" id="PTHR21581">
    <property type="entry name" value="D-ALANYL-D-ALANINE CARBOXYPEPTIDASE"/>
    <property type="match status" value="1"/>
</dbReference>
<feature type="compositionally biased region" description="Basic and acidic residues" evidence="10">
    <location>
        <begin position="57"/>
        <end position="76"/>
    </location>
</feature>
<keyword evidence="2" id="KW-0732">Signal</keyword>
<keyword evidence="6" id="KW-0961">Cell wall biogenesis/degradation</keyword>
<keyword evidence="12" id="KW-0645">Protease</keyword>
<feature type="compositionally biased region" description="Acidic residues" evidence="10">
    <location>
        <begin position="335"/>
        <end position="356"/>
    </location>
</feature>
<feature type="domain" description="Peptidase S11 D-alanyl-D-alanine carboxypeptidase A N-terminal" evidence="11">
    <location>
        <begin position="560"/>
        <end position="753"/>
    </location>
</feature>
<feature type="compositionally biased region" description="Low complexity" evidence="10">
    <location>
        <begin position="409"/>
        <end position="421"/>
    </location>
</feature>
<evidence type="ECO:0000259" key="11">
    <source>
        <dbReference type="Pfam" id="PF00768"/>
    </source>
</evidence>
<accession>A0A7X6D4W4</accession>
<evidence type="ECO:0000256" key="1">
    <source>
        <dbReference type="ARBA" id="ARBA00007164"/>
    </source>
</evidence>